<organism evidence="7 8">
    <name type="scientific">Microthlaspi erraticum</name>
    <dbReference type="NCBI Taxonomy" id="1685480"/>
    <lineage>
        <taxon>Eukaryota</taxon>
        <taxon>Viridiplantae</taxon>
        <taxon>Streptophyta</taxon>
        <taxon>Embryophyta</taxon>
        <taxon>Tracheophyta</taxon>
        <taxon>Spermatophyta</taxon>
        <taxon>Magnoliopsida</taxon>
        <taxon>eudicotyledons</taxon>
        <taxon>Gunneridae</taxon>
        <taxon>Pentapetalae</taxon>
        <taxon>rosids</taxon>
        <taxon>malvids</taxon>
        <taxon>Brassicales</taxon>
        <taxon>Brassicaceae</taxon>
        <taxon>Coluteocarpeae</taxon>
        <taxon>Microthlaspi</taxon>
    </lineage>
</organism>
<sequence>MVYPIGAKFNPTDLGLVRLYLRNKVENKQSRFIIPTLNVYEAEPCHLRHVSNSLFKEKEWYYFVERTKRRGTTVNRTVPGKGESEGGTWKSTAKKTKIVDGDDKVIGYKQSLVFNKKVKGKPVKTDWLMTEFSLHKEGVEFQNWVLCWIRDRQKKDEKLNLVPQVENNNNNIVLPDQEQQEDDFSNQLEMMLMKEEEHGDATQQQEEDTPIPPHPPLQSNDSNNFMMMSNLVPQVENNNNIVLPDQEQEEDDFGNQLEKMMIEEEYGDVTRQQEEDTPIPHPSPLQSNDSNNFMMMSNQEQDPCNGFGFDGDDENEYIGYDRLMQIMDEPIEATLTQQEQRSEDRLQLHQPIPIAQGPGVYAGQDDMMMMTNNYGYMDVTASLENQ</sequence>
<evidence type="ECO:0000256" key="4">
    <source>
        <dbReference type="ARBA" id="ARBA00023242"/>
    </source>
</evidence>
<dbReference type="AlphaFoldDB" id="A0A6D2JM73"/>
<evidence type="ECO:0000259" key="6">
    <source>
        <dbReference type="PROSITE" id="PS51005"/>
    </source>
</evidence>
<comment type="caution">
    <text evidence="7">The sequence shown here is derived from an EMBL/GenBank/DDBJ whole genome shotgun (WGS) entry which is preliminary data.</text>
</comment>
<dbReference type="PANTHER" id="PTHR31719">
    <property type="entry name" value="NAC TRANSCRIPTION FACTOR 56"/>
    <property type="match status" value="1"/>
</dbReference>
<dbReference type="PANTHER" id="PTHR31719:SF43">
    <property type="entry name" value="NAC TRANSCRIPTION FACTOR 56"/>
    <property type="match status" value="1"/>
</dbReference>
<keyword evidence="4" id="KW-0539">Nucleus</keyword>
<keyword evidence="3" id="KW-0804">Transcription</keyword>
<evidence type="ECO:0000313" key="7">
    <source>
        <dbReference type="EMBL" id="CAA7044853.1"/>
    </source>
</evidence>
<evidence type="ECO:0000256" key="2">
    <source>
        <dbReference type="ARBA" id="ARBA00023125"/>
    </source>
</evidence>
<evidence type="ECO:0000256" key="1">
    <source>
        <dbReference type="ARBA" id="ARBA00023015"/>
    </source>
</evidence>
<proteinExistence type="predicted"/>
<keyword evidence="2" id="KW-0238">DNA-binding</keyword>
<dbReference type="EMBL" id="CACVBM020001307">
    <property type="protein sequence ID" value="CAA7044853.1"/>
    <property type="molecule type" value="Genomic_DNA"/>
</dbReference>
<dbReference type="InterPro" id="IPR036093">
    <property type="entry name" value="NAC_dom_sf"/>
</dbReference>
<dbReference type="Pfam" id="PF02365">
    <property type="entry name" value="NAM"/>
    <property type="match status" value="1"/>
</dbReference>
<reference evidence="7" key="1">
    <citation type="submission" date="2020-01" db="EMBL/GenBank/DDBJ databases">
        <authorList>
            <person name="Mishra B."/>
        </authorList>
    </citation>
    <scope>NUCLEOTIDE SEQUENCE [LARGE SCALE GENOMIC DNA]</scope>
</reference>
<feature type="domain" description="NAC" evidence="6">
    <location>
        <begin position="3"/>
        <end position="152"/>
    </location>
</feature>
<dbReference type="Gene3D" id="2.170.150.80">
    <property type="entry name" value="NAC domain"/>
    <property type="match status" value="1"/>
</dbReference>
<dbReference type="GO" id="GO:0003677">
    <property type="term" value="F:DNA binding"/>
    <property type="evidence" value="ECO:0007669"/>
    <property type="project" value="UniProtKB-KW"/>
</dbReference>
<accession>A0A6D2JM73</accession>
<dbReference type="GO" id="GO:0006355">
    <property type="term" value="P:regulation of DNA-templated transcription"/>
    <property type="evidence" value="ECO:0007669"/>
    <property type="project" value="InterPro"/>
</dbReference>
<evidence type="ECO:0000256" key="3">
    <source>
        <dbReference type="ARBA" id="ARBA00023163"/>
    </source>
</evidence>
<protein>
    <recommendedName>
        <fullName evidence="6">NAC domain-containing protein</fullName>
    </recommendedName>
</protein>
<name>A0A6D2JM73_9BRAS</name>
<dbReference type="Proteomes" id="UP000467841">
    <property type="component" value="Unassembled WGS sequence"/>
</dbReference>
<gene>
    <name evidence="7" type="ORF">MERR_LOCUS32088</name>
</gene>
<keyword evidence="1" id="KW-0805">Transcription regulation</keyword>
<evidence type="ECO:0000256" key="5">
    <source>
        <dbReference type="SAM" id="MobiDB-lite"/>
    </source>
</evidence>
<evidence type="ECO:0000313" key="8">
    <source>
        <dbReference type="Proteomes" id="UP000467841"/>
    </source>
</evidence>
<dbReference type="PROSITE" id="PS51005">
    <property type="entry name" value="NAC"/>
    <property type="match status" value="1"/>
</dbReference>
<feature type="region of interest" description="Disordered" evidence="5">
    <location>
        <begin position="196"/>
        <end position="224"/>
    </location>
</feature>
<dbReference type="OrthoDB" id="1114149at2759"/>
<dbReference type="SUPFAM" id="SSF101941">
    <property type="entry name" value="NAC domain"/>
    <property type="match status" value="1"/>
</dbReference>
<keyword evidence="8" id="KW-1185">Reference proteome</keyword>
<dbReference type="InterPro" id="IPR003441">
    <property type="entry name" value="NAC-dom"/>
</dbReference>